<dbReference type="InterPro" id="IPR006204">
    <property type="entry name" value="GHMP_kinase_N_dom"/>
</dbReference>
<dbReference type="GO" id="GO:0016114">
    <property type="term" value="P:terpenoid biosynthetic process"/>
    <property type="evidence" value="ECO:0007669"/>
    <property type="project" value="UniProtKB-UniRule"/>
</dbReference>
<dbReference type="GO" id="GO:0005524">
    <property type="term" value="F:ATP binding"/>
    <property type="evidence" value="ECO:0007669"/>
    <property type="project" value="UniProtKB-UniRule"/>
</dbReference>
<dbReference type="Gene3D" id="3.30.70.890">
    <property type="entry name" value="GHMP kinase, C-terminal domain"/>
    <property type="match status" value="1"/>
</dbReference>
<dbReference type="OrthoDB" id="9809438at2"/>
<evidence type="ECO:0000256" key="8">
    <source>
        <dbReference type="ARBA" id="ARBA00023229"/>
    </source>
</evidence>
<evidence type="ECO:0000259" key="11">
    <source>
        <dbReference type="Pfam" id="PF00288"/>
    </source>
</evidence>
<dbReference type="SUPFAM" id="SSF55060">
    <property type="entry name" value="GHMP Kinase, C-terminal domain"/>
    <property type="match status" value="1"/>
</dbReference>
<evidence type="ECO:0000313" key="14">
    <source>
        <dbReference type="Proteomes" id="UP000315252"/>
    </source>
</evidence>
<reference evidence="13 14" key="1">
    <citation type="submission" date="2019-06" db="EMBL/GenBank/DDBJ databases">
        <title>Whole genome sequence for Rhodospirillaceae sp. R148.</title>
        <authorList>
            <person name="Wang G."/>
        </authorList>
    </citation>
    <scope>NUCLEOTIDE SEQUENCE [LARGE SCALE GENOMIC DNA]</scope>
    <source>
        <strain evidence="13 14">R148</strain>
    </source>
</reference>
<comment type="caution">
    <text evidence="13">The sequence shown here is derived from an EMBL/GenBank/DDBJ whole genome shotgun (WGS) entry which is preliminary data.</text>
</comment>
<dbReference type="AlphaFoldDB" id="A0A545U251"/>
<evidence type="ECO:0000259" key="12">
    <source>
        <dbReference type="Pfam" id="PF08544"/>
    </source>
</evidence>
<protein>
    <recommendedName>
        <fullName evidence="3 10">4-diphosphocytidyl-2-C-methyl-D-erythritol kinase</fullName>
        <shortName evidence="10">CMK</shortName>
        <ecNumber evidence="2 10">2.7.1.148</ecNumber>
    </recommendedName>
    <alternativeName>
        <fullName evidence="9 10">4-(cytidine-5'-diphospho)-2-C-methyl-D-erythritol kinase</fullName>
    </alternativeName>
</protein>
<feature type="binding site" evidence="10">
    <location>
        <begin position="96"/>
        <end position="106"/>
    </location>
    <ligand>
        <name>ATP</name>
        <dbReference type="ChEBI" id="CHEBI:30616"/>
    </ligand>
</feature>
<dbReference type="Pfam" id="PF08544">
    <property type="entry name" value="GHMP_kinases_C"/>
    <property type="match status" value="1"/>
</dbReference>
<dbReference type="InterPro" id="IPR020568">
    <property type="entry name" value="Ribosomal_Su5_D2-typ_SF"/>
</dbReference>
<dbReference type="InterPro" id="IPR014721">
    <property type="entry name" value="Ribsml_uS5_D2-typ_fold_subgr"/>
</dbReference>
<keyword evidence="6 10" id="KW-0418">Kinase</keyword>
<dbReference type="PANTHER" id="PTHR43527:SF2">
    <property type="entry name" value="4-DIPHOSPHOCYTIDYL-2-C-METHYL-D-ERYTHRITOL KINASE, CHLOROPLASTIC"/>
    <property type="match status" value="1"/>
</dbReference>
<dbReference type="InterPro" id="IPR036554">
    <property type="entry name" value="GHMP_kinase_C_sf"/>
</dbReference>
<keyword evidence="8 10" id="KW-0414">Isoprene biosynthesis</keyword>
<keyword evidence="14" id="KW-1185">Reference proteome</keyword>
<organism evidence="13 14">
    <name type="scientific">Denitrobaculum tricleocarpae</name>
    <dbReference type="NCBI Taxonomy" id="2591009"/>
    <lineage>
        <taxon>Bacteria</taxon>
        <taxon>Pseudomonadati</taxon>
        <taxon>Pseudomonadota</taxon>
        <taxon>Alphaproteobacteria</taxon>
        <taxon>Rhodospirillales</taxon>
        <taxon>Rhodospirillaceae</taxon>
        <taxon>Denitrobaculum</taxon>
    </lineage>
</organism>
<evidence type="ECO:0000256" key="6">
    <source>
        <dbReference type="ARBA" id="ARBA00022777"/>
    </source>
</evidence>
<gene>
    <name evidence="10" type="primary">ispE</name>
    <name evidence="13" type="ORF">FKG95_02680</name>
</gene>
<feature type="domain" description="GHMP kinase C-terminal" evidence="12">
    <location>
        <begin position="211"/>
        <end position="275"/>
    </location>
</feature>
<evidence type="ECO:0000313" key="13">
    <source>
        <dbReference type="EMBL" id="TQV83514.1"/>
    </source>
</evidence>
<feature type="domain" description="GHMP kinase N-terminal" evidence="11">
    <location>
        <begin position="68"/>
        <end position="145"/>
    </location>
</feature>
<evidence type="ECO:0000256" key="10">
    <source>
        <dbReference type="HAMAP-Rule" id="MF_00061"/>
    </source>
</evidence>
<evidence type="ECO:0000256" key="5">
    <source>
        <dbReference type="ARBA" id="ARBA00022741"/>
    </source>
</evidence>
<sequence length="288" mass="29613">MITCLAAAKVNLDLRVTGRRPDGYHELDSLVVFPAIGDLLTFEPASDLTLEIDGPRADVLEELSPEDNLVMRAAEALRAAAGVAQGARIGLTKNLPVAAGLGGGSADAAAALTGLSRLWGLTLDHSELLRIGLTLGADVPVCLKGSACYLTGIGEAIEVLEKLPPFWIVLVNPGIALPTPRVFAALDDRFSAARDPSKSYKSGGSREALIAALSASDNDLEAPAMSLVPQIAACIEELGRAPGCLLARMSGSGASCFGLFKTAEAAAAAAAAVQTAEPAWWVADGKVT</sequence>
<dbReference type="PIRSF" id="PIRSF010376">
    <property type="entry name" value="IspE"/>
    <property type="match status" value="1"/>
</dbReference>
<keyword evidence="4 10" id="KW-0808">Transferase</keyword>
<dbReference type="InterPro" id="IPR004424">
    <property type="entry name" value="IspE"/>
</dbReference>
<dbReference type="EMBL" id="VHSH01000001">
    <property type="protein sequence ID" value="TQV83514.1"/>
    <property type="molecule type" value="Genomic_DNA"/>
</dbReference>
<dbReference type="PANTHER" id="PTHR43527">
    <property type="entry name" value="4-DIPHOSPHOCYTIDYL-2-C-METHYL-D-ERYTHRITOL KINASE, CHLOROPLASTIC"/>
    <property type="match status" value="1"/>
</dbReference>
<dbReference type="UniPathway" id="UPA00056">
    <property type="reaction ID" value="UER00094"/>
</dbReference>
<evidence type="ECO:0000256" key="7">
    <source>
        <dbReference type="ARBA" id="ARBA00022840"/>
    </source>
</evidence>
<name>A0A545U251_9PROT</name>
<keyword evidence="7 10" id="KW-0067">ATP-binding</keyword>
<dbReference type="Pfam" id="PF00288">
    <property type="entry name" value="GHMP_kinases_N"/>
    <property type="match status" value="1"/>
</dbReference>
<keyword evidence="5 10" id="KW-0547">Nucleotide-binding</keyword>
<evidence type="ECO:0000256" key="1">
    <source>
        <dbReference type="ARBA" id="ARBA00009684"/>
    </source>
</evidence>
<comment type="pathway">
    <text evidence="10">Isoprenoid biosynthesis; isopentenyl diphosphate biosynthesis via DXP pathway; isopentenyl diphosphate from 1-deoxy-D-xylulose 5-phosphate: step 3/6.</text>
</comment>
<dbReference type="NCBIfam" id="NF011202">
    <property type="entry name" value="PRK14608.1"/>
    <property type="match status" value="1"/>
</dbReference>
<evidence type="ECO:0000256" key="9">
    <source>
        <dbReference type="ARBA" id="ARBA00032554"/>
    </source>
</evidence>
<dbReference type="Gene3D" id="3.30.230.10">
    <property type="match status" value="1"/>
</dbReference>
<comment type="function">
    <text evidence="10">Catalyzes the phosphorylation of the position 2 hydroxy group of 4-diphosphocytidyl-2C-methyl-D-erythritol.</text>
</comment>
<evidence type="ECO:0000256" key="4">
    <source>
        <dbReference type="ARBA" id="ARBA00022679"/>
    </source>
</evidence>
<dbReference type="GO" id="GO:0050515">
    <property type="term" value="F:4-(cytidine 5'-diphospho)-2-C-methyl-D-erythritol kinase activity"/>
    <property type="evidence" value="ECO:0007669"/>
    <property type="project" value="UniProtKB-UniRule"/>
</dbReference>
<dbReference type="HAMAP" id="MF_00061">
    <property type="entry name" value="IspE"/>
    <property type="match status" value="1"/>
</dbReference>
<accession>A0A545U251</accession>
<dbReference type="SUPFAM" id="SSF54211">
    <property type="entry name" value="Ribosomal protein S5 domain 2-like"/>
    <property type="match status" value="1"/>
</dbReference>
<proteinExistence type="inferred from homology"/>
<evidence type="ECO:0000256" key="2">
    <source>
        <dbReference type="ARBA" id="ARBA00012052"/>
    </source>
</evidence>
<dbReference type="GO" id="GO:0019288">
    <property type="term" value="P:isopentenyl diphosphate biosynthetic process, methylerythritol 4-phosphate pathway"/>
    <property type="evidence" value="ECO:0007669"/>
    <property type="project" value="UniProtKB-UniRule"/>
</dbReference>
<evidence type="ECO:0000256" key="3">
    <source>
        <dbReference type="ARBA" id="ARBA00017473"/>
    </source>
</evidence>
<dbReference type="EC" id="2.7.1.148" evidence="2 10"/>
<comment type="similarity">
    <text evidence="1 10">Belongs to the GHMP kinase family. IspE subfamily.</text>
</comment>
<feature type="active site" evidence="10">
    <location>
        <position position="138"/>
    </location>
</feature>
<dbReference type="InterPro" id="IPR013750">
    <property type="entry name" value="GHMP_kinase_C_dom"/>
</dbReference>
<dbReference type="RefSeq" id="WP_142894751.1">
    <property type="nucleotide sequence ID" value="NZ_ML660052.1"/>
</dbReference>
<dbReference type="Proteomes" id="UP000315252">
    <property type="component" value="Unassembled WGS sequence"/>
</dbReference>
<dbReference type="NCBIfam" id="TIGR00154">
    <property type="entry name" value="ispE"/>
    <property type="match status" value="1"/>
</dbReference>
<feature type="active site" evidence="10">
    <location>
        <position position="9"/>
    </location>
</feature>
<comment type="catalytic activity">
    <reaction evidence="10">
        <text>4-CDP-2-C-methyl-D-erythritol + ATP = 4-CDP-2-C-methyl-D-erythritol 2-phosphate + ADP + H(+)</text>
        <dbReference type="Rhea" id="RHEA:18437"/>
        <dbReference type="ChEBI" id="CHEBI:15378"/>
        <dbReference type="ChEBI" id="CHEBI:30616"/>
        <dbReference type="ChEBI" id="CHEBI:57823"/>
        <dbReference type="ChEBI" id="CHEBI:57919"/>
        <dbReference type="ChEBI" id="CHEBI:456216"/>
        <dbReference type="EC" id="2.7.1.148"/>
    </reaction>
</comment>